<dbReference type="Gene3D" id="3.40.50.720">
    <property type="entry name" value="NAD(P)-binding Rossmann-like Domain"/>
    <property type="match status" value="1"/>
</dbReference>
<dbReference type="Pfam" id="PF13561">
    <property type="entry name" value="adh_short_C2"/>
    <property type="match status" value="1"/>
</dbReference>
<gene>
    <name evidence="3" type="ORF">EB1_12720</name>
</gene>
<dbReference type="PRINTS" id="PR00081">
    <property type="entry name" value="GDHRDH"/>
</dbReference>
<reference evidence="3 4" key="1">
    <citation type="submission" date="2019-07" db="EMBL/GenBank/DDBJ databases">
        <title>Whole genome shotgun sequence of Empedobacter brevis NBRC 14943.</title>
        <authorList>
            <person name="Hosoyama A."/>
            <person name="Uohara A."/>
            <person name="Ohji S."/>
            <person name="Ichikawa N."/>
        </authorList>
    </citation>
    <scope>NUCLEOTIDE SEQUENCE [LARGE SCALE GENOMIC DNA]</scope>
    <source>
        <strain evidence="3 4">NBRC 14943</strain>
    </source>
</reference>
<protein>
    <submittedName>
        <fullName evidence="3">Short-chain dehydrogenase</fullName>
    </submittedName>
</protein>
<dbReference type="PANTHER" id="PTHR43477:SF1">
    <property type="entry name" value="DIHYDROANTICAPSIN 7-DEHYDROGENASE"/>
    <property type="match status" value="1"/>
</dbReference>
<dbReference type="OrthoDB" id="9803333at2"/>
<organism evidence="3 4">
    <name type="scientific">Empedobacter brevis NBRC 14943 = ATCC 43319</name>
    <dbReference type="NCBI Taxonomy" id="1218108"/>
    <lineage>
        <taxon>Bacteria</taxon>
        <taxon>Pseudomonadati</taxon>
        <taxon>Bacteroidota</taxon>
        <taxon>Flavobacteriia</taxon>
        <taxon>Flavobacteriales</taxon>
        <taxon>Weeksellaceae</taxon>
        <taxon>Empedobacter</taxon>
    </lineage>
</organism>
<accession>A0A511NFA0</accession>
<comment type="caution">
    <text evidence="3">The sequence shown here is derived from an EMBL/GenBank/DDBJ whole genome shotgun (WGS) entry which is preliminary data.</text>
</comment>
<dbReference type="EMBL" id="BJXC01000006">
    <property type="protein sequence ID" value="GEM51482.1"/>
    <property type="molecule type" value="Genomic_DNA"/>
</dbReference>
<dbReference type="InterPro" id="IPR036291">
    <property type="entry name" value="NAD(P)-bd_dom_sf"/>
</dbReference>
<dbReference type="InterPro" id="IPR002347">
    <property type="entry name" value="SDR_fam"/>
</dbReference>
<evidence type="ECO:0000313" key="4">
    <source>
        <dbReference type="Proteomes" id="UP000321245"/>
    </source>
</evidence>
<keyword evidence="2" id="KW-0560">Oxidoreductase</keyword>
<evidence type="ECO:0000313" key="3">
    <source>
        <dbReference type="EMBL" id="GEM51482.1"/>
    </source>
</evidence>
<name>A0A511NFA0_9FLAO</name>
<evidence type="ECO:0000256" key="1">
    <source>
        <dbReference type="ARBA" id="ARBA00006484"/>
    </source>
</evidence>
<comment type="similarity">
    <text evidence="1">Belongs to the short-chain dehydrogenases/reductases (SDR) family.</text>
</comment>
<dbReference type="GO" id="GO:0016491">
    <property type="term" value="F:oxidoreductase activity"/>
    <property type="evidence" value="ECO:0007669"/>
    <property type="project" value="UniProtKB-KW"/>
</dbReference>
<dbReference type="STRING" id="1218108.GCA_000382425_02570"/>
<dbReference type="SUPFAM" id="SSF51735">
    <property type="entry name" value="NAD(P)-binding Rossmann-fold domains"/>
    <property type="match status" value="1"/>
</dbReference>
<proteinExistence type="inferred from homology"/>
<dbReference type="GeneID" id="84650686"/>
<keyword evidence="4" id="KW-1185">Reference proteome</keyword>
<dbReference type="Proteomes" id="UP000321245">
    <property type="component" value="Unassembled WGS sequence"/>
</dbReference>
<dbReference type="RefSeq" id="WP_019976044.1">
    <property type="nucleotide sequence ID" value="NZ_BJXC01000006.1"/>
</dbReference>
<dbReference type="FunFam" id="3.40.50.720:FF:000084">
    <property type="entry name" value="Short-chain dehydrogenase reductase"/>
    <property type="match status" value="1"/>
</dbReference>
<dbReference type="InterPro" id="IPR020904">
    <property type="entry name" value="Sc_DH/Rdtase_CS"/>
</dbReference>
<dbReference type="CDD" id="cd05233">
    <property type="entry name" value="SDR_c"/>
    <property type="match status" value="1"/>
</dbReference>
<dbReference type="PROSITE" id="PS00061">
    <property type="entry name" value="ADH_SHORT"/>
    <property type="match status" value="1"/>
</dbReference>
<evidence type="ECO:0000256" key="2">
    <source>
        <dbReference type="ARBA" id="ARBA00023002"/>
    </source>
</evidence>
<dbReference type="InterPro" id="IPR051122">
    <property type="entry name" value="SDR_DHRS6-like"/>
</dbReference>
<sequence>MKLKNKKVLITGGTSGIGLATVKLFLQEGAQVIIAGRNGEHLRQDLVDFDKTNWHFFSYDTSKINEIDRLITFIQKEFTQLDVAFLNAGIAKFAAIEDITEELFDEVIQTNLKGLFFTLQKISPLLNNPASVILTSSSGTHKAHIGSSVYSASKAAVRNIASTLSSEWVARGIRVNVISPGSTDTALLGKLGVDGEQLEQLKANLVAHIPHGRLIKSEEIAQAVLYLAAPGSESQIGTEIIVDGGAFLKV</sequence>
<dbReference type="PANTHER" id="PTHR43477">
    <property type="entry name" value="DIHYDROANTICAPSIN 7-DEHYDROGENASE"/>
    <property type="match status" value="1"/>
</dbReference>
<dbReference type="AlphaFoldDB" id="A0A511NFA0"/>